<evidence type="ECO:0000256" key="8">
    <source>
        <dbReference type="SAM" id="MobiDB-lite"/>
    </source>
</evidence>
<comment type="catalytic activity">
    <reaction evidence="1">
        <text>ATP + protein L-histidine = ADP + protein N-phospho-L-histidine.</text>
        <dbReference type="EC" id="2.7.13.3"/>
    </reaction>
</comment>
<dbReference type="Pfam" id="PF08376">
    <property type="entry name" value="NIT"/>
    <property type="match status" value="1"/>
</dbReference>
<feature type="compositionally biased region" description="Low complexity" evidence="8">
    <location>
        <begin position="776"/>
        <end position="787"/>
    </location>
</feature>
<name>A0A5N8VG57_9ACTN</name>
<keyword evidence="4" id="KW-0808">Transferase</keyword>
<dbReference type="GO" id="GO:0005886">
    <property type="term" value="C:plasma membrane"/>
    <property type="evidence" value="ECO:0007669"/>
    <property type="project" value="TreeGrafter"/>
</dbReference>
<evidence type="ECO:0000256" key="5">
    <source>
        <dbReference type="ARBA" id="ARBA00022692"/>
    </source>
</evidence>
<evidence type="ECO:0000256" key="1">
    <source>
        <dbReference type="ARBA" id="ARBA00000085"/>
    </source>
</evidence>
<keyword evidence="3" id="KW-0597">Phosphoprotein</keyword>
<dbReference type="InterPro" id="IPR005467">
    <property type="entry name" value="His_kinase_dom"/>
</dbReference>
<dbReference type="SUPFAM" id="SSF55874">
    <property type="entry name" value="ATPase domain of HSP90 chaperone/DNA topoisomerase II/histidine kinase"/>
    <property type="match status" value="1"/>
</dbReference>
<evidence type="ECO:0000259" key="9">
    <source>
        <dbReference type="PROSITE" id="PS50109"/>
    </source>
</evidence>
<evidence type="ECO:0000256" key="7">
    <source>
        <dbReference type="ARBA" id="ARBA00022989"/>
    </source>
</evidence>
<dbReference type="GO" id="GO:0004673">
    <property type="term" value="F:protein histidine kinase activity"/>
    <property type="evidence" value="ECO:0007669"/>
    <property type="project" value="UniProtKB-EC"/>
</dbReference>
<evidence type="ECO:0000256" key="6">
    <source>
        <dbReference type="ARBA" id="ARBA00022777"/>
    </source>
</evidence>
<sequence>MKTRGTTIRRKLTALLLLPLVSLASLWAYAAYLSLGNALTLAHVNTIGTHLAHPLGHVVISLQTERRESLIRLAAGKTSSGKASVGKGPATTAANDLRESRVATDKAISEFTAQAHDESVRDDETARVRKSVDTAEQALGSIAALRQGVDTGMVPSSKVLASYTLMNAAISDAFRSMTILPADDAQDLGLALFTLVLSGDSLAQEDALISAAAASPRHRLDPDAYAAFVQNVGTERYLNALAMPGLPPAQRAPFEKLATDGGPLQQVMAMEQRVIAAGPDARQLPFSIQQWRASYDKAWSASNELALSDIDVVFTLTDPPARHAFVELLTAGLLGFVALIVSAAMSVKITRSLVMDLSRLRESARNLTEDHLRDVVGRLRRGENVDVAADMTRPEFVNPEMARLGDAFYALQVTAVELAHEDIRLYQGIKDVFLNLARRSQGLVHRQLGVLDAMEKREHDPEVLDGLYRLDQLATRLRRYSEGLIIVSGAASGRIWRHAVPAVDVVRGAVAETEDYARVVVLPIPPIGIKGQAAADIIHLLAELIENAQNFSPADSEVRVTMGTGASGVIVEVDDRGLGMREDALEAANAQINSPQDISLLDSTHLGLVTVGRLARRHGINVTLRPSPFGGVSVVVLIPYSLIEEGPAGIEAPAAGTSEAYTPTHALGQPDPRRAAAPLDAAPEPGAFVDHTGPAVAGSWDQGTPVASPDAWAMSHPMNAEPGDMSWHAQDTASSTAAPDMIDGLPRRVRQANLAPQLMNDAYAPPGKAPMDWTDPPGVGQAAPAGVPAHQRVASWFGALAEGRPDSSPPAPASTAWAADRTGESSDAQTGRPPQVRSLMAALQHGTARGRMDSDTGEFPVPDLPTGDHYQGDGRFR</sequence>
<feature type="region of interest" description="Disordered" evidence="8">
    <location>
        <begin position="801"/>
        <end position="877"/>
    </location>
</feature>
<keyword evidence="11" id="KW-1185">Reference proteome</keyword>
<gene>
    <name evidence="10" type="ORF">FNH09_17300</name>
</gene>
<dbReference type="EC" id="2.7.13.3" evidence="2"/>
<evidence type="ECO:0000256" key="2">
    <source>
        <dbReference type="ARBA" id="ARBA00012438"/>
    </source>
</evidence>
<dbReference type="InterPro" id="IPR003594">
    <property type="entry name" value="HATPase_dom"/>
</dbReference>
<feature type="compositionally biased region" description="Low complexity" evidence="8">
    <location>
        <begin position="675"/>
        <end position="685"/>
    </location>
</feature>
<proteinExistence type="predicted"/>
<dbReference type="Proteomes" id="UP000325849">
    <property type="component" value="Unassembled WGS sequence"/>
</dbReference>
<keyword evidence="5" id="KW-0812">Transmembrane</keyword>
<feature type="region of interest" description="Disordered" evidence="8">
    <location>
        <begin position="660"/>
        <end position="740"/>
    </location>
</feature>
<accession>A0A5N8VG57</accession>
<dbReference type="Pfam" id="PF02518">
    <property type="entry name" value="HATPase_c"/>
    <property type="match status" value="1"/>
</dbReference>
<dbReference type="InterPro" id="IPR013587">
    <property type="entry name" value="Nitrate/nitrite_sensing"/>
</dbReference>
<dbReference type="PROSITE" id="PS50109">
    <property type="entry name" value="HIS_KIN"/>
    <property type="match status" value="1"/>
</dbReference>
<dbReference type="Gene3D" id="3.30.565.10">
    <property type="entry name" value="Histidine kinase-like ATPase, C-terminal domain"/>
    <property type="match status" value="1"/>
</dbReference>
<keyword evidence="6" id="KW-0418">Kinase</keyword>
<dbReference type="SMART" id="SM00387">
    <property type="entry name" value="HATPase_c"/>
    <property type="match status" value="1"/>
</dbReference>
<organism evidence="10 11">
    <name type="scientific">Streptomyces adustus</name>
    <dbReference type="NCBI Taxonomy" id="1609272"/>
    <lineage>
        <taxon>Bacteria</taxon>
        <taxon>Bacillati</taxon>
        <taxon>Actinomycetota</taxon>
        <taxon>Actinomycetes</taxon>
        <taxon>Kitasatosporales</taxon>
        <taxon>Streptomycetaceae</taxon>
        <taxon>Streptomyces</taxon>
    </lineage>
</organism>
<feature type="domain" description="Histidine kinase" evidence="9">
    <location>
        <begin position="537"/>
        <end position="642"/>
    </location>
</feature>
<dbReference type="InterPro" id="IPR050428">
    <property type="entry name" value="TCS_sensor_his_kinase"/>
</dbReference>
<evidence type="ECO:0000313" key="11">
    <source>
        <dbReference type="Proteomes" id="UP000325849"/>
    </source>
</evidence>
<dbReference type="EMBL" id="VJZD01000060">
    <property type="protein sequence ID" value="MPY32955.1"/>
    <property type="molecule type" value="Genomic_DNA"/>
</dbReference>
<dbReference type="PANTHER" id="PTHR45436:SF5">
    <property type="entry name" value="SENSOR HISTIDINE KINASE TRCS"/>
    <property type="match status" value="1"/>
</dbReference>
<evidence type="ECO:0000313" key="10">
    <source>
        <dbReference type="EMBL" id="MPY32955.1"/>
    </source>
</evidence>
<evidence type="ECO:0000256" key="3">
    <source>
        <dbReference type="ARBA" id="ARBA00022553"/>
    </source>
</evidence>
<comment type="caution">
    <text evidence="10">The sequence shown here is derived from an EMBL/GenBank/DDBJ whole genome shotgun (WGS) entry which is preliminary data.</text>
</comment>
<dbReference type="InterPro" id="IPR036890">
    <property type="entry name" value="HATPase_C_sf"/>
</dbReference>
<keyword evidence="7" id="KW-1133">Transmembrane helix</keyword>
<protein>
    <recommendedName>
        <fullName evidence="2">histidine kinase</fullName>
        <ecNumber evidence="2">2.7.13.3</ecNumber>
    </recommendedName>
</protein>
<dbReference type="PANTHER" id="PTHR45436">
    <property type="entry name" value="SENSOR HISTIDINE KINASE YKOH"/>
    <property type="match status" value="1"/>
</dbReference>
<feature type="region of interest" description="Disordered" evidence="8">
    <location>
        <begin position="763"/>
        <end position="787"/>
    </location>
</feature>
<keyword evidence="7" id="KW-0472">Membrane</keyword>
<evidence type="ECO:0000256" key="4">
    <source>
        <dbReference type="ARBA" id="ARBA00022679"/>
    </source>
</evidence>
<dbReference type="GO" id="GO:0000160">
    <property type="term" value="P:phosphorelay signal transduction system"/>
    <property type="evidence" value="ECO:0007669"/>
    <property type="project" value="TreeGrafter"/>
</dbReference>
<dbReference type="RefSeq" id="WP_152888842.1">
    <property type="nucleotide sequence ID" value="NZ_VJZD01000060.1"/>
</dbReference>
<dbReference type="AlphaFoldDB" id="A0A5N8VG57"/>
<reference evidence="10 11" key="1">
    <citation type="submission" date="2019-07" db="EMBL/GenBank/DDBJ databases">
        <title>New species of Amycolatopsis and Streptomyces.</title>
        <authorList>
            <person name="Duangmal K."/>
            <person name="Teo W.F.A."/>
            <person name="Lipun K."/>
        </authorList>
    </citation>
    <scope>NUCLEOTIDE SEQUENCE [LARGE SCALE GENOMIC DNA]</scope>
    <source>
        <strain evidence="10 11">NBRC 109810</strain>
    </source>
</reference>
<dbReference type="OrthoDB" id="4652229at2"/>